<dbReference type="OrthoDB" id="1879366at2759"/>
<dbReference type="InterPro" id="IPR036291">
    <property type="entry name" value="NAD(P)-bd_dom_sf"/>
</dbReference>
<comment type="cofactor">
    <cofactor evidence="1 7">
        <name>Zn(2+)</name>
        <dbReference type="ChEBI" id="CHEBI:29105"/>
    </cofactor>
</comment>
<dbReference type="InterPro" id="IPR011032">
    <property type="entry name" value="GroES-like_sf"/>
</dbReference>
<evidence type="ECO:0000256" key="5">
    <source>
        <dbReference type="ARBA" id="ARBA00023002"/>
    </source>
</evidence>
<dbReference type="EMBL" id="KZ678129">
    <property type="protein sequence ID" value="PSN73623.1"/>
    <property type="molecule type" value="Genomic_DNA"/>
</dbReference>
<dbReference type="Pfam" id="PF00107">
    <property type="entry name" value="ADH_zinc_N"/>
    <property type="match status" value="1"/>
</dbReference>
<evidence type="ECO:0000256" key="6">
    <source>
        <dbReference type="ARBA" id="ARBA00023027"/>
    </source>
</evidence>
<keyword evidence="4 7" id="KW-0862">Zinc</keyword>
<dbReference type="CDD" id="cd08297">
    <property type="entry name" value="CAD3"/>
    <property type="match status" value="1"/>
</dbReference>
<keyword evidence="6" id="KW-0520">NAD</keyword>
<dbReference type="Proteomes" id="UP000240883">
    <property type="component" value="Unassembled WGS sequence"/>
</dbReference>
<dbReference type="GO" id="GO:0005737">
    <property type="term" value="C:cytoplasm"/>
    <property type="evidence" value="ECO:0007669"/>
    <property type="project" value="TreeGrafter"/>
</dbReference>
<dbReference type="STRING" id="1448308.A0A2T2P7K1"/>
<dbReference type="SUPFAM" id="SSF51735">
    <property type="entry name" value="NAD(P)-binding Rossmann-fold domains"/>
    <property type="match status" value="1"/>
</dbReference>
<accession>A0A2T2P7K1</accession>
<dbReference type="InterPro" id="IPR013149">
    <property type="entry name" value="ADH-like_C"/>
</dbReference>
<reference evidence="9 10" key="1">
    <citation type="journal article" date="2018" name="Front. Microbiol.">
        <title>Genome-Wide Analysis of Corynespora cassiicola Leaf Fall Disease Putative Effectors.</title>
        <authorList>
            <person name="Lopez D."/>
            <person name="Ribeiro S."/>
            <person name="Label P."/>
            <person name="Fumanal B."/>
            <person name="Venisse J.S."/>
            <person name="Kohler A."/>
            <person name="de Oliveira R.R."/>
            <person name="Labutti K."/>
            <person name="Lipzen A."/>
            <person name="Lail K."/>
            <person name="Bauer D."/>
            <person name="Ohm R.A."/>
            <person name="Barry K.W."/>
            <person name="Spatafora J."/>
            <person name="Grigoriev I.V."/>
            <person name="Martin F.M."/>
            <person name="Pujade-Renaud V."/>
        </authorList>
    </citation>
    <scope>NUCLEOTIDE SEQUENCE [LARGE SCALE GENOMIC DNA]</scope>
    <source>
        <strain evidence="9 10">Philippines</strain>
    </source>
</reference>
<dbReference type="AlphaFoldDB" id="A0A2T2P7K1"/>
<evidence type="ECO:0000256" key="2">
    <source>
        <dbReference type="ARBA" id="ARBA00008072"/>
    </source>
</evidence>
<protein>
    <submittedName>
        <fullName evidence="9">GroES-like protein</fullName>
    </submittedName>
</protein>
<evidence type="ECO:0000313" key="9">
    <source>
        <dbReference type="EMBL" id="PSN73623.1"/>
    </source>
</evidence>
<dbReference type="Gene3D" id="3.90.180.10">
    <property type="entry name" value="Medium-chain alcohol dehydrogenases, catalytic domain"/>
    <property type="match status" value="1"/>
</dbReference>
<dbReference type="Gene3D" id="3.40.50.720">
    <property type="entry name" value="NAD(P)-binding Rossmann-like Domain"/>
    <property type="match status" value="1"/>
</dbReference>
<dbReference type="InterPro" id="IPR002328">
    <property type="entry name" value="ADH_Zn_CS"/>
</dbReference>
<organism evidence="9 10">
    <name type="scientific">Corynespora cassiicola Philippines</name>
    <dbReference type="NCBI Taxonomy" id="1448308"/>
    <lineage>
        <taxon>Eukaryota</taxon>
        <taxon>Fungi</taxon>
        <taxon>Dikarya</taxon>
        <taxon>Ascomycota</taxon>
        <taxon>Pezizomycotina</taxon>
        <taxon>Dothideomycetes</taxon>
        <taxon>Pleosporomycetidae</taxon>
        <taxon>Pleosporales</taxon>
        <taxon>Corynesporascaceae</taxon>
        <taxon>Corynespora</taxon>
    </lineage>
</organism>
<dbReference type="InterPro" id="IPR013154">
    <property type="entry name" value="ADH-like_N"/>
</dbReference>
<dbReference type="SUPFAM" id="SSF50129">
    <property type="entry name" value="GroES-like"/>
    <property type="match status" value="1"/>
</dbReference>
<keyword evidence="5" id="KW-0560">Oxidoreductase</keyword>
<dbReference type="GO" id="GO:0004022">
    <property type="term" value="F:alcohol dehydrogenase (NAD+) activity"/>
    <property type="evidence" value="ECO:0007669"/>
    <property type="project" value="TreeGrafter"/>
</dbReference>
<evidence type="ECO:0000256" key="7">
    <source>
        <dbReference type="RuleBase" id="RU361277"/>
    </source>
</evidence>
<proteinExistence type="inferred from homology"/>
<name>A0A2T2P7K1_CORCC</name>
<evidence type="ECO:0000256" key="1">
    <source>
        <dbReference type="ARBA" id="ARBA00001947"/>
    </source>
</evidence>
<gene>
    <name evidence="9" type="ORF">BS50DRAFT_515051</name>
</gene>
<dbReference type="PANTHER" id="PTHR42940">
    <property type="entry name" value="ALCOHOL DEHYDROGENASE 1-RELATED"/>
    <property type="match status" value="1"/>
</dbReference>
<keyword evidence="10" id="KW-1185">Reference proteome</keyword>
<dbReference type="GO" id="GO:0008270">
    <property type="term" value="F:zinc ion binding"/>
    <property type="evidence" value="ECO:0007669"/>
    <property type="project" value="InterPro"/>
</dbReference>
<dbReference type="SMART" id="SM00829">
    <property type="entry name" value="PKS_ER"/>
    <property type="match status" value="1"/>
</dbReference>
<evidence type="ECO:0000313" key="10">
    <source>
        <dbReference type="Proteomes" id="UP000240883"/>
    </source>
</evidence>
<dbReference type="Pfam" id="PF08240">
    <property type="entry name" value="ADH_N"/>
    <property type="match status" value="1"/>
</dbReference>
<sequence length="367" mass="39245">MTPLYSKDIPTTQQAAVLQDSNGDTKIVLTNIPVPTLKPGQILVQITWSGLCHSDIAVMKNYLLETPFKQMLLTTGNGIAGHEGVGRVVAMAEDIASENLWAMGDRVGIKWVSSTCGKCEFCMNGRDEVHCPEQQNPGVTEPGTFQQYVATDARFATRLPDGVADEEAAPLLCAGLTAYGATKRSQVADGEWVVILGAGGGVGHLSLQYAKVAGMRTIAVDIGPEKEEMCRSLGADHFIDAASGQDIAQLVRDIVQHGVHGVIVATLAEEAYELAPSLLRPRGTMVTVAFPKSVTFKAGASPLLIAGRMINIVGSTTGTRKEMEEVLNLTDRGVVRPKINKRPLGDLEKVMDTIMQGKLLGKAVLRI</sequence>
<comment type="similarity">
    <text evidence="2 7">Belongs to the zinc-containing alcohol dehydrogenase family.</text>
</comment>
<evidence type="ECO:0000256" key="4">
    <source>
        <dbReference type="ARBA" id="ARBA00022833"/>
    </source>
</evidence>
<feature type="domain" description="Enoyl reductase (ER)" evidence="8">
    <location>
        <begin position="23"/>
        <end position="365"/>
    </location>
</feature>
<evidence type="ECO:0000259" key="8">
    <source>
        <dbReference type="SMART" id="SM00829"/>
    </source>
</evidence>
<dbReference type="PANTHER" id="PTHR42940:SF2">
    <property type="entry name" value="DEHYDROGENASE FAMILY OXIDOREDUCTASE, PUTATIVE (JCVI)-RELATED"/>
    <property type="match status" value="1"/>
</dbReference>
<keyword evidence="3 7" id="KW-0479">Metal-binding</keyword>
<dbReference type="PROSITE" id="PS00059">
    <property type="entry name" value="ADH_ZINC"/>
    <property type="match status" value="1"/>
</dbReference>
<dbReference type="InterPro" id="IPR020843">
    <property type="entry name" value="ER"/>
</dbReference>
<dbReference type="FunFam" id="3.40.50.720:FF:000039">
    <property type="entry name" value="Alcohol dehydrogenase AdhP"/>
    <property type="match status" value="1"/>
</dbReference>
<evidence type="ECO:0000256" key="3">
    <source>
        <dbReference type="ARBA" id="ARBA00022723"/>
    </source>
</evidence>